<dbReference type="InterPro" id="IPR011639">
    <property type="entry name" value="MethylTrfase_TaqI-like_dom"/>
</dbReference>
<dbReference type="GO" id="GO:0009007">
    <property type="term" value="F:site-specific DNA-methyltransferase (adenine-specific) activity"/>
    <property type="evidence" value="ECO:0007669"/>
    <property type="project" value="UniProtKB-EC"/>
</dbReference>
<dbReference type="GO" id="GO:0003676">
    <property type="term" value="F:nucleic acid binding"/>
    <property type="evidence" value="ECO:0007669"/>
    <property type="project" value="InterPro"/>
</dbReference>
<evidence type="ECO:0000259" key="6">
    <source>
        <dbReference type="Pfam" id="PF07669"/>
    </source>
</evidence>
<dbReference type="Gene3D" id="3.40.50.150">
    <property type="entry name" value="Vaccinia Virus protein VP39"/>
    <property type="match status" value="1"/>
</dbReference>
<dbReference type="PROSITE" id="PS00092">
    <property type="entry name" value="N6_MTASE"/>
    <property type="match status" value="1"/>
</dbReference>
<dbReference type="Proteomes" id="UP000290365">
    <property type="component" value="Chromosome"/>
</dbReference>
<dbReference type="PANTHER" id="PTHR33841:SF1">
    <property type="entry name" value="DNA METHYLTRANSFERASE A"/>
    <property type="match status" value="1"/>
</dbReference>
<proteinExistence type="predicted"/>
<dbReference type="PANTHER" id="PTHR33841">
    <property type="entry name" value="DNA METHYLTRANSFERASE YEEA-RELATED"/>
    <property type="match status" value="1"/>
</dbReference>
<evidence type="ECO:0000256" key="3">
    <source>
        <dbReference type="ARBA" id="ARBA00022679"/>
    </source>
</evidence>
<dbReference type="EMBL" id="CP035758">
    <property type="protein sequence ID" value="QBD83195.1"/>
    <property type="molecule type" value="Genomic_DNA"/>
</dbReference>
<evidence type="ECO:0000313" key="7">
    <source>
        <dbReference type="EMBL" id="QBD83195.1"/>
    </source>
</evidence>
<keyword evidence="8" id="KW-1185">Reference proteome</keyword>
<evidence type="ECO:0000256" key="4">
    <source>
        <dbReference type="ARBA" id="ARBA00022691"/>
    </source>
</evidence>
<dbReference type="RefSeq" id="WP_129894261.1">
    <property type="nucleotide sequence ID" value="NZ_CP035758.1"/>
</dbReference>
<evidence type="ECO:0000256" key="1">
    <source>
        <dbReference type="ARBA" id="ARBA00011900"/>
    </source>
</evidence>
<name>A0A4P6K536_KTERU</name>
<keyword evidence="2" id="KW-0489">Methyltransferase</keyword>
<evidence type="ECO:0000256" key="5">
    <source>
        <dbReference type="ARBA" id="ARBA00047942"/>
    </source>
</evidence>
<dbReference type="EC" id="2.1.1.72" evidence="1"/>
<evidence type="ECO:0000256" key="2">
    <source>
        <dbReference type="ARBA" id="ARBA00022603"/>
    </source>
</evidence>
<comment type="catalytic activity">
    <reaction evidence="5">
        <text>a 2'-deoxyadenosine in DNA + S-adenosyl-L-methionine = an N(6)-methyl-2'-deoxyadenosine in DNA + S-adenosyl-L-homocysteine + H(+)</text>
        <dbReference type="Rhea" id="RHEA:15197"/>
        <dbReference type="Rhea" id="RHEA-COMP:12418"/>
        <dbReference type="Rhea" id="RHEA-COMP:12419"/>
        <dbReference type="ChEBI" id="CHEBI:15378"/>
        <dbReference type="ChEBI" id="CHEBI:57856"/>
        <dbReference type="ChEBI" id="CHEBI:59789"/>
        <dbReference type="ChEBI" id="CHEBI:90615"/>
        <dbReference type="ChEBI" id="CHEBI:90616"/>
        <dbReference type="EC" id="2.1.1.72"/>
    </reaction>
</comment>
<dbReference type="InterPro" id="IPR050953">
    <property type="entry name" value="N4_N6_ade-DNA_methylase"/>
</dbReference>
<gene>
    <name evidence="7" type="ORF">EPA93_47445</name>
</gene>
<reference evidence="7 8" key="1">
    <citation type="submission" date="2019-01" db="EMBL/GenBank/DDBJ databases">
        <title>Ktedonosporobacter rubrisoli SCAWS-G2.</title>
        <authorList>
            <person name="Huang Y."/>
            <person name="Yan B."/>
        </authorList>
    </citation>
    <scope>NUCLEOTIDE SEQUENCE [LARGE SCALE GENOMIC DNA]</scope>
    <source>
        <strain evidence="7 8">SCAWS-G2</strain>
    </source>
</reference>
<feature type="domain" description="Type II methyltransferase M.TaqI-like" evidence="6">
    <location>
        <begin position="395"/>
        <end position="585"/>
    </location>
</feature>
<dbReference type="GO" id="GO:0032259">
    <property type="term" value="P:methylation"/>
    <property type="evidence" value="ECO:0007669"/>
    <property type="project" value="UniProtKB-KW"/>
</dbReference>
<dbReference type="InterPro" id="IPR002052">
    <property type="entry name" value="DNA_methylase_N6_adenine_CS"/>
</dbReference>
<evidence type="ECO:0000313" key="8">
    <source>
        <dbReference type="Proteomes" id="UP000290365"/>
    </source>
</evidence>
<dbReference type="Pfam" id="PF07669">
    <property type="entry name" value="Eco57I"/>
    <property type="match status" value="1"/>
</dbReference>
<keyword evidence="4" id="KW-0949">S-adenosyl-L-methionine</keyword>
<dbReference type="KEGG" id="kbs:EPA93_47445"/>
<dbReference type="SUPFAM" id="SSF53335">
    <property type="entry name" value="S-adenosyl-L-methionine-dependent methyltransferases"/>
    <property type="match status" value="1"/>
</dbReference>
<sequence length="874" mass="100922">MLTRSQSHAESGFKRFYQLFKSEQAFVLTQLEGITAENDRRTYVSLLLQRLMCLYFLQKRGFLDSNTAYLSTHLERIQEHYGQDQFFRHFLLPLFHSKLSNSRASYAASPLFGNVPLLAFQLFALHPLELRYANIQIADRAFVHLFAFFDTYQWQLKEDQIQAENTLTAAIFAYICEHTSDQKQVGAYYTGTDVSTYITNNTIISYLFKAVQASYPAAFSSDTSIWQLLQRRPERYIQRVIRERTYLPAEASHEYRARQKRYKMLTAILSAGTINHIHAFITYNLDIFQFALDVIEDCEQLDWLLAFYTNIEQISILDPTCGSGAFLMAALHLLKTLYKACLQRMYALIEQHQLPDHSSRLSSNPVSLNRYNSLLQQIQQHHSLDHYILTSIITHNLYGVDLMPEAIEVCKLRLFMALLDHTECIEDIQPLLALQQNIRCGNALVGLIHDPEPAHPQAYQLSPAAEAHENADYGYKKNDRANNQPFHWFSAFPHRMQQGGFDIIIGNPPFVEYHKIKHSYQIQGYEKESCGNLYAAVIERSLALCRSEMSHLGLIVPLSICSGNRFKRLRQIIRQSTSPIWLSNFEIFPSRLFESAFQRLSILLAQRAKTPFRPALYVTGVKRWYAAERPHLINLISYTHVKSKASGSIFPKLASSLHEQIMQKILQKGKEARLESILHTEPTPYFVYYQEATNYWLKATCRVPFYKKNGKIMHPPHGRFLFLANEQLAHTVMALLNCSLFYLWFATYADSFHLSQSLVKSFPTGNALYTIAALPDLAIQLEEEIQRNAQMSTRNTRSGTRQKKPGYLIELEEYRMHSSKALLDEIDRVLASYFGFTNEELDFIINYDIKYRMGKKEYANSTLWPPAGAATLQL</sequence>
<dbReference type="GO" id="GO:0006304">
    <property type="term" value="P:DNA modification"/>
    <property type="evidence" value="ECO:0007669"/>
    <property type="project" value="InterPro"/>
</dbReference>
<dbReference type="REBASE" id="301020">
    <property type="entry name" value="KbaG2ORF47445P"/>
</dbReference>
<organism evidence="7 8">
    <name type="scientific">Ktedonosporobacter rubrisoli</name>
    <dbReference type="NCBI Taxonomy" id="2509675"/>
    <lineage>
        <taxon>Bacteria</taxon>
        <taxon>Bacillati</taxon>
        <taxon>Chloroflexota</taxon>
        <taxon>Ktedonobacteria</taxon>
        <taxon>Ktedonobacterales</taxon>
        <taxon>Ktedonosporobacteraceae</taxon>
        <taxon>Ktedonosporobacter</taxon>
    </lineage>
</organism>
<dbReference type="AlphaFoldDB" id="A0A4P6K536"/>
<keyword evidence="3" id="KW-0808">Transferase</keyword>
<accession>A0A4P6K536</accession>
<dbReference type="OrthoDB" id="9815272at2"/>
<protein>
    <recommendedName>
        <fullName evidence="1">site-specific DNA-methyltransferase (adenine-specific)</fullName>
        <ecNumber evidence="1">2.1.1.72</ecNumber>
    </recommendedName>
</protein>
<dbReference type="InterPro" id="IPR029063">
    <property type="entry name" value="SAM-dependent_MTases_sf"/>
</dbReference>